<accession>A0A256FEM7</accession>
<protein>
    <submittedName>
        <fullName evidence="1">Uncharacterized protein</fullName>
    </submittedName>
</protein>
<dbReference type="RefSeq" id="WP_141211578.1">
    <property type="nucleotide sequence ID" value="NZ_JBHEER010000021.1"/>
</dbReference>
<dbReference type="AlphaFoldDB" id="A0A256FEM7"/>
<sequence length="69" mass="8103">MELFDKTDLNWPPDPATIDLNDGQWLTPQQAAAVARVSERTIWRQHAERDIAIKVFGRIWISRRRLFGQ</sequence>
<reference evidence="1 2" key="1">
    <citation type="submission" date="2017-07" db="EMBL/GenBank/DDBJ databases">
        <title>Phylogenetic study on the rhizospheric bacterium Ochrobactrum sp. A44.</title>
        <authorList>
            <person name="Krzyzanowska D.M."/>
            <person name="Ossowicki A."/>
            <person name="Rajewska M."/>
            <person name="Maciag T."/>
            <person name="Kaczynski Z."/>
            <person name="Czerwicka M."/>
            <person name="Jafra S."/>
        </authorList>
    </citation>
    <scope>NUCLEOTIDE SEQUENCE [LARGE SCALE GENOMIC DNA]</scope>
    <source>
        <strain evidence="1 2">OgA9a</strain>
    </source>
</reference>
<gene>
    <name evidence="1" type="ORF">CEV33_1040</name>
</gene>
<keyword evidence="2" id="KW-1185">Reference proteome</keyword>
<organism evidence="1 2">
    <name type="scientific">Brucella grignonensis</name>
    <dbReference type="NCBI Taxonomy" id="94627"/>
    <lineage>
        <taxon>Bacteria</taxon>
        <taxon>Pseudomonadati</taxon>
        <taxon>Pseudomonadota</taxon>
        <taxon>Alphaproteobacteria</taxon>
        <taxon>Hyphomicrobiales</taxon>
        <taxon>Brucellaceae</taxon>
        <taxon>Brucella/Ochrobactrum group</taxon>
        <taxon>Brucella</taxon>
    </lineage>
</organism>
<dbReference type="EMBL" id="NNRL01000158">
    <property type="protein sequence ID" value="OYR13315.1"/>
    <property type="molecule type" value="Genomic_DNA"/>
</dbReference>
<evidence type="ECO:0000313" key="2">
    <source>
        <dbReference type="Proteomes" id="UP000216478"/>
    </source>
</evidence>
<comment type="caution">
    <text evidence="1">The sequence shown here is derived from an EMBL/GenBank/DDBJ whole genome shotgun (WGS) entry which is preliminary data.</text>
</comment>
<evidence type="ECO:0000313" key="1">
    <source>
        <dbReference type="EMBL" id="OYR13315.1"/>
    </source>
</evidence>
<dbReference type="OrthoDB" id="8455071at2"/>
<dbReference type="Proteomes" id="UP000216478">
    <property type="component" value="Unassembled WGS sequence"/>
</dbReference>
<proteinExistence type="predicted"/>
<name>A0A256FEM7_9HYPH</name>